<evidence type="ECO:0000259" key="2">
    <source>
        <dbReference type="Pfam" id="PF20153"/>
    </source>
</evidence>
<organism evidence="3 4">
    <name type="scientific">Russula ochroleuca</name>
    <dbReference type="NCBI Taxonomy" id="152965"/>
    <lineage>
        <taxon>Eukaryota</taxon>
        <taxon>Fungi</taxon>
        <taxon>Dikarya</taxon>
        <taxon>Basidiomycota</taxon>
        <taxon>Agaricomycotina</taxon>
        <taxon>Agaricomycetes</taxon>
        <taxon>Russulales</taxon>
        <taxon>Russulaceae</taxon>
        <taxon>Russula</taxon>
    </lineage>
</organism>
<evidence type="ECO:0000256" key="1">
    <source>
        <dbReference type="SAM" id="Phobius"/>
    </source>
</evidence>
<feature type="transmembrane region" description="Helical" evidence="1">
    <location>
        <begin position="174"/>
        <end position="194"/>
    </location>
</feature>
<protein>
    <recommendedName>
        <fullName evidence="2">DUF6535 domain-containing protein</fullName>
    </recommendedName>
</protein>
<evidence type="ECO:0000313" key="4">
    <source>
        <dbReference type="Proteomes" id="UP000759537"/>
    </source>
</evidence>
<keyword evidence="4" id="KW-1185">Reference proteome</keyword>
<sequence length="235" mass="26821">RDSSGLLFSMYSRIVEVEDNKMAERWQKDADGILIFAGLFSAVVATLLSVTLMDLKQSPQPPPQPQGNSEFYLKSICRFLSDQNESCEPPPSFVIDPPTFSPSKSAIWVNSLWFLSVLISLTCAMLATFMQKWARRYIKNTQPSRYSPHKRARLRAFFSEGVEKWHVSWAVETLPILLHISFFLFCVGLIIFLFSTNHVVFGAVVWWPLLSMMAYLSITLLPLFWPNSPYDAPLS</sequence>
<feature type="transmembrane region" description="Helical" evidence="1">
    <location>
        <begin position="107"/>
        <end position="129"/>
    </location>
</feature>
<name>A0A9P5JZF9_9AGAM</name>
<feature type="domain" description="DUF6535" evidence="2">
    <location>
        <begin position="11"/>
        <end position="195"/>
    </location>
</feature>
<dbReference type="EMBL" id="WHVB01000023">
    <property type="protein sequence ID" value="KAF8471362.1"/>
    <property type="molecule type" value="Genomic_DNA"/>
</dbReference>
<feature type="transmembrane region" description="Helical" evidence="1">
    <location>
        <begin position="32"/>
        <end position="53"/>
    </location>
</feature>
<reference evidence="3" key="1">
    <citation type="submission" date="2019-10" db="EMBL/GenBank/DDBJ databases">
        <authorList>
            <consortium name="DOE Joint Genome Institute"/>
            <person name="Kuo A."/>
            <person name="Miyauchi S."/>
            <person name="Kiss E."/>
            <person name="Drula E."/>
            <person name="Kohler A."/>
            <person name="Sanchez-Garcia M."/>
            <person name="Andreopoulos B."/>
            <person name="Barry K.W."/>
            <person name="Bonito G."/>
            <person name="Buee M."/>
            <person name="Carver A."/>
            <person name="Chen C."/>
            <person name="Cichocki N."/>
            <person name="Clum A."/>
            <person name="Culley D."/>
            <person name="Crous P.W."/>
            <person name="Fauchery L."/>
            <person name="Girlanda M."/>
            <person name="Hayes R."/>
            <person name="Keri Z."/>
            <person name="LaButti K."/>
            <person name="Lipzen A."/>
            <person name="Lombard V."/>
            <person name="Magnuson J."/>
            <person name="Maillard F."/>
            <person name="Morin E."/>
            <person name="Murat C."/>
            <person name="Nolan M."/>
            <person name="Ohm R."/>
            <person name="Pangilinan J."/>
            <person name="Pereira M."/>
            <person name="Perotto S."/>
            <person name="Peter M."/>
            <person name="Riley R."/>
            <person name="Sitrit Y."/>
            <person name="Stielow B."/>
            <person name="Szollosi G."/>
            <person name="Zifcakova L."/>
            <person name="Stursova M."/>
            <person name="Spatafora J.W."/>
            <person name="Tedersoo L."/>
            <person name="Vaario L.-M."/>
            <person name="Yamada A."/>
            <person name="Yan M."/>
            <person name="Wang P."/>
            <person name="Xu J."/>
            <person name="Bruns T."/>
            <person name="Baldrian P."/>
            <person name="Vilgalys R."/>
            <person name="Henrissat B."/>
            <person name="Grigoriev I.V."/>
            <person name="Hibbett D."/>
            <person name="Nagy L.G."/>
            <person name="Martin F.M."/>
        </authorList>
    </citation>
    <scope>NUCLEOTIDE SEQUENCE</scope>
    <source>
        <strain evidence="3">Prilba</strain>
    </source>
</reference>
<dbReference type="Pfam" id="PF20153">
    <property type="entry name" value="DUF6535"/>
    <property type="match status" value="1"/>
</dbReference>
<proteinExistence type="predicted"/>
<accession>A0A9P5JZF9</accession>
<keyword evidence="1" id="KW-1133">Transmembrane helix</keyword>
<dbReference type="AlphaFoldDB" id="A0A9P5JZF9"/>
<dbReference type="OrthoDB" id="2634466at2759"/>
<keyword evidence="1" id="KW-0472">Membrane</keyword>
<evidence type="ECO:0000313" key="3">
    <source>
        <dbReference type="EMBL" id="KAF8471362.1"/>
    </source>
</evidence>
<reference evidence="3" key="2">
    <citation type="journal article" date="2020" name="Nat. Commun.">
        <title>Large-scale genome sequencing of mycorrhizal fungi provides insights into the early evolution of symbiotic traits.</title>
        <authorList>
            <person name="Miyauchi S."/>
            <person name="Kiss E."/>
            <person name="Kuo A."/>
            <person name="Drula E."/>
            <person name="Kohler A."/>
            <person name="Sanchez-Garcia M."/>
            <person name="Morin E."/>
            <person name="Andreopoulos B."/>
            <person name="Barry K.W."/>
            <person name="Bonito G."/>
            <person name="Buee M."/>
            <person name="Carver A."/>
            <person name="Chen C."/>
            <person name="Cichocki N."/>
            <person name="Clum A."/>
            <person name="Culley D."/>
            <person name="Crous P.W."/>
            <person name="Fauchery L."/>
            <person name="Girlanda M."/>
            <person name="Hayes R.D."/>
            <person name="Keri Z."/>
            <person name="LaButti K."/>
            <person name="Lipzen A."/>
            <person name="Lombard V."/>
            <person name="Magnuson J."/>
            <person name="Maillard F."/>
            <person name="Murat C."/>
            <person name="Nolan M."/>
            <person name="Ohm R.A."/>
            <person name="Pangilinan J."/>
            <person name="Pereira M.F."/>
            <person name="Perotto S."/>
            <person name="Peter M."/>
            <person name="Pfister S."/>
            <person name="Riley R."/>
            <person name="Sitrit Y."/>
            <person name="Stielow J.B."/>
            <person name="Szollosi G."/>
            <person name="Zifcakova L."/>
            <person name="Stursova M."/>
            <person name="Spatafora J.W."/>
            <person name="Tedersoo L."/>
            <person name="Vaario L.M."/>
            <person name="Yamada A."/>
            <person name="Yan M."/>
            <person name="Wang P."/>
            <person name="Xu J."/>
            <person name="Bruns T."/>
            <person name="Baldrian P."/>
            <person name="Vilgalys R."/>
            <person name="Dunand C."/>
            <person name="Henrissat B."/>
            <person name="Grigoriev I.V."/>
            <person name="Hibbett D."/>
            <person name="Nagy L.G."/>
            <person name="Martin F.M."/>
        </authorList>
    </citation>
    <scope>NUCLEOTIDE SEQUENCE</scope>
    <source>
        <strain evidence="3">Prilba</strain>
    </source>
</reference>
<comment type="caution">
    <text evidence="3">The sequence shown here is derived from an EMBL/GenBank/DDBJ whole genome shotgun (WGS) entry which is preliminary data.</text>
</comment>
<keyword evidence="1" id="KW-0812">Transmembrane</keyword>
<gene>
    <name evidence="3" type="ORF">DFH94DRAFT_613220</name>
</gene>
<feature type="non-terminal residue" evidence="3">
    <location>
        <position position="1"/>
    </location>
</feature>
<feature type="transmembrane region" description="Helical" evidence="1">
    <location>
        <begin position="206"/>
        <end position="225"/>
    </location>
</feature>
<dbReference type="InterPro" id="IPR045338">
    <property type="entry name" value="DUF6535"/>
</dbReference>
<feature type="non-terminal residue" evidence="3">
    <location>
        <position position="235"/>
    </location>
</feature>
<dbReference type="Proteomes" id="UP000759537">
    <property type="component" value="Unassembled WGS sequence"/>
</dbReference>